<comment type="caution">
    <text evidence="1">The sequence shown here is derived from an EMBL/GenBank/DDBJ whole genome shotgun (WGS) entry which is preliminary data.</text>
</comment>
<dbReference type="EMBL" id="JEXD01000073">
    <property type="protein sequence ID" value="EXC04138.1"/>
    <property type="molecule type" value="Genomic_DNA"/>
</dbReference>
<sequence>MDNYKIKVNDEAESKEAQELFFELGYSWLCCGKYYNRIGNYTFITAYPDEMLLRMGWGGDTDKELTLPQLRDLVVLKRNDVKDANHTYIGGGMAYKTCEDICYLWSRTGWEYKGIAHNLVPIQKHLESATGRFDENGEHHLTFSKGAEEKDPALISGADAELVEQAKKFITSDHLNRFEAAEAHLEGHPVQFMLANGDFIDITSDTTLGIFEKDGGYSFRLKPQTIKLELELPKPFEPKLGDLYWFISPFYSTGYDHCTFTNDSADKLHVQYGAYRSEDDVKKAVDQLRKIRGAS</sequence>
<dbReference type="EMBL" id="JEXD01000003">
    <property type="protein sequence ID" value="EXC09378.1"/>
    <property type="molecule type" value="Genomic_DNA"/>
</dbReference>
<evidence type="ECO:0000313" key="3">
    <source>
        <dbReference type="EMBL" id="EXC09378.1"/>
    </source>
</evidence>
<gene>
    <name evidence="3" type="ORF">J506_0712</name>
    <name evidence="2" type="ORF">J506_3851</name>
    <name evidence="1" type="ORF">J506_3961</name>
</gene>
<evidence type="ECO:0000313" key="2">
    <source>
        <dbReference type="EMBL" id="EXC04376.1"/>
    </source>
</evidence>
<dbReference type="EMBL" id="JEXD01000064">
    <property type="protein sequence ID" value="EXC04376.1"/>
    <property type="molecule type" value="Genomic_DNA"/>
</dbReference>
<accession>A0A009P9B6</accession>
<dbReference type="AlphaFoldDB" id="A0A009P9B6"/>
<proteinExistence type="predicted"/>
<organism evidence="1 4">
    <name type="scientific">Acinetobacter baumannii 625974</name>
    <dbReference type="NCBI Taxonomy" id="1310607"/>
    <lineage>
        <taxon>Bacteria</taxon>
        <taxon>Pseudomonadati</taxon>
        <taxon>Pseudomonadota</taxon>
        <taxon>Gammaproteobacteria</taxon>
        <taxon>Moraxellales</taxon>
        <taxon>Moraxellaceae</taxon>
        <taxon>Acinetobacter</taxon>
        <taxon>Acinetobacter calcoaceticus/baumannii complex</taxon>
    </lineage>
</organism>
<evidence type="ECO:0000313" key="1">
    <source>
        <dbReference type="EMBL" id="EXC04138.1"/>
    </source>
</evidence>
<evidence type="ECO:0000313" key="4">
    <source>
        <dbReference type="Proteomes" id="UP000021108"/>
    </source>
</evidence>
<dbReference type="PATRIC" id="fig|1310607.3.peg.3720"/>
<name>A0A009P9B6_ACIBA</name>
<dbReference type="RefSeq" id="WP_032058783.1">
    <property type="nucleotide sequence ID" value="NZ_JEXD01000003.1"/>
</dbReference>
<protein>
    <submittedName>
        <fullName evidence="1">Uncharacterized protein</fullName>
    </submittedName>
</protein>
<reference evidence="1 4" key="1">
    <citation type="submission" date="2014-02" db="EMBL/GenBank/DDBJ databases">
        <title>Comparative genomics and transcriptomics to identify genetic mechanisms underlying the emergence of carbapenem resistant Acinetobacter baumannii (CRAb).</title>
        <authorList>
            <person name="Harris A.D."/>
            <person name="Johnson K.J."/>
            <person name="George J."/>
            <person name="Shefchek K."/>
            <person name="Daugherty S.C."/>
            <person name="Parankush S."/>
            <person name="Sadzewicz L."/>
            <person name="Tallon L."/>
            <person name="Sengamalay N."/>
            <person name="Hazen T.H."/>
            <person name="Rasko D.A."/>
        </authorList>
    </citation>
    <scope>NUCLEOTIDE SEQUENCE [LARGE SCALE GENOMIC DNA]</scope>
    <source>
        <strain evidence="1 4">625974</strain>
    </source>
</reference>
<dbReference type="Proteomes" id="UP000021108">
    <property type="component" value="Unassembled WGS sequence"/>
</dbReference>